<dbReference type="HAMAP" id="MF_00213">
    <property type="entry name" value="HypA_HybF"/>
    <property type="match status" value="1"/>
</dbReference>
<comment type="function">
    <text evidence="4">Involved in the maturation of [NiFe] hydrogenases. Required for nickel insertion into the metal center of the hydrogenase.</text>
</comment>
<dbReference type="GO" id="GO:0016151">
    <property type="term" value="F:nickel cation binding"/>
    <property type="evidence" value="ECO:0007669"/>
    <property type="project" value="UniProtKB-UniRule"/>
</dbReference>
<accession>A0A517PS59</accession>
<evidence type="ECO:0000256" key="1">
    <source>
        <dbReference type="ARBA" id="ARBA00022596"/>
    </source>
</evidence>
<dbReference type="GO" id="GO:0008270">
    <property type="term" value="F:zinc ion binding"/>
    <property type="evidence" value="ECO:0007669"/>
    <property type="project" value="UniProtKB-UniRule"/>
</dbReference>
<dbReference type="PANTHER" id="PTHR34535:SF3">
    <property type="entry name" value="HYDROGENASE MATURATION FACTOR HYPA"/>
    <property type="match status" value="1"/>
</dbReference>
<feature type="binding site" evidence="4">
    <location>
        <position position="101"/>
    </location>
    <ligand>
        <name>Zn(2+)</name>
        <dbReference type="ChEBI" id="CHEBI:29105"/>
    </ligand>
</feature>
<evidence type="ECO:0000313" key="6">
    <source>
        <dbReference type="Proteomes" id="UP000320421"/>
    </source>
</evidence>
<dbReference type="EMBL" id="CP036266">
    <property type="protein sequence ID" value="QDT22205.1"/>
    <property type="molecule type" value="Genomic_DNA"/>
</dbReference>
<proteinExistence type="inferred from homology"/>
<name>A0A517PS59_9PLAN</name>
<evidence type="ECO:0000313" key="5">
    <source>
        <dbReference type="EMBL" id="QDT22205.1"/>
    </source>
</evidence>
<keyword evidence="3 4" id="KW-0862">Zinc</keyword>
<evidence type="ECO:0000256" key="4">
    <source>
        <dbReference type="HAMAP-Rule" id="MF_00213"/>
    </source>
</evidence>
<organism evidence="5 6">
    <name type="scientific">Gimesia chilikensis</name>
    <dbReference type="NCBI Taxonomy" id="2605989"/>
    <lineage>
        <taxon>Bacteria</taxon>
        <taxon>Pseudomonadati</taxon>
        <taxon>Planctomycetota</taxon>
        <taxon>Planctomycetia</taxon>
        <taxon>Planctomycetales</taxon>
        <taxon>Planctomycetaceae</taxon>
        <taxon>Gimesia</taxon>
    </lineage>
</organism>
<dbReference type="InterPro" id="IPR000688">
    <property type="entry name" value="HypA/HybF"/>
</dbReference>
<comment type="similarity">
    <text evidence="4">Belongs to the HypA/HybF family.</text>
</comment>
<dbReference type="Gene3D" id="3.30.2320.80">
    <property type="match status" value="1"/>
</dbReference>
<reference evidence="5 6" key="1">
    <citation type="submission" date="2019-02" db="EMBL/GenBank/DDBJ databases">
        <title>Deep-cultivation of Planctomycetes and their phenomic and genomic characterization uncovers novel biology.</title>
        <authorList>
            <person name="Wiegand S."/>
            <person name="Jogler M."/>
            <person name="Boedeker C."/>
            <person name="Pinto D."/>
            <person name="Vollmers J."/>
            <person name="Rivas-Marin E."/>
            <person name="Kohn T."/>
            <person name="Peeters S.H."/>
            <person name="Heuer A."/>
            <person name="Rast P."/>
            <person name="Oberbeckmann S."/>
            <person name="Bunk B."/>
            <person name="Jeske O."/>
            <person name="Meyerdierks A."/>
            <person name="Storesund J.E."/>
            <person name="Kallscheuer N."/>
            <person name="Luecker S."/>
            <person name="Lage O.M."/>
            <person name="Pohl T."/>
            <person name="Merkel B.J."/>
            <person name="Hornburger P."/>
            <person name="Mueller R.-W."/>
            <person name="Bruemmer F."/>
            <person name="Labrenz M."/>
            <person name="Spormann A.M."/>
            <person name="Op den Camp H."/>
            <person name="Overmann J."/>
            <person name="Amann R."/>
            <person name="Jetten M.S.M."/>
            <person name="Mascher T."/>
            <person name="Medema M.H."/>
            <person name="Devos D.P."/>
            <person name="Kaster A.-K."/>
            <person name="Ovreas L."/>
            <person name="Rohde M."/>
            <person name="Galperin M.Y."/>
            <person name="Jogler C."/>
        </authorList>
    </citation>
    <scope>NUCLEOTIDE SEQUENCE [LARGE SCALE GENOMIC DNA]</scope>
    <source>
        <strain evidence="5 6">HG66A1</strain>
    </source>
</reference>
<dbReference type="Proteomes" id="UP000320421">
    <property type="component" value="Chromosome"/>
</dbReference>
<feature type="binding site" evidence="4">
    <location>
        <position position="11"/>
    </location>
    <ligand>
        <name>Ni(2+)</name>
        <dbReference type="ChEBI" id="CHEBI:49786"/>
    </ligand>
</feature>
<dbReference type="PANTHER" id="PTHR34535">
    <property type="entry name" value="HYDROGENASE MATURATION FACTOR HYPA"/>
    <property type="match status" value="1"/>
</dbReference>
<keyword evidence="6" id="KW-1185">Reference proteome</keyword>
<feature type="binding site" evidence="4">
    <location>
        <position position="82"/>
    </location>
    <ligand>
        <name>Zn(2+)</name>
        <dbReference type="ChEBI" id="CHEBI:29105"/>
    </ligand>
</feature>
<feature type="binding site" evidence="4">
    <location>
        <position position="98"/>
    </location>
    <ligand>
        <name>Zn(2+)</name>
        <dbReference type="ChEBI" id="CHEBI:29105"/>
    </ligand>
</feature>
<protein>
    <recommendedName>
        <fullName evidence="4">Hydrogenase maturation factor HypA</fullName>
    </recommendedName>
</protein>
<sequence>MRDALWGSIMHERSLVQTLLNQVQQIVADDGGGVVKEIQMQVGDLSGVEPLLFESAFTELAREWFSKECRLVLEIVPVKAECRLCGQCFEVQKFEFLCPACGTGPVEVIQGDQVKLMSITVDSENTVTGAKL</sequence>
<evidence type="ECO:0000256" key="2">
    <source>
        <dbReference type="ARBA" id="ARBA00022723"/>
    </source>
</evidence>
<keyword evidence="2 4" id="KW-0479">Metal-binding</keyword>
<evidence type="ECO:0000256" key="3">
    <source>
        <dbReference type="ARBA" id="ARBA00022833"/>
    </source>
</evidence>
<dbReference type="GO" id="GO:0051604">
    <property type="term" value="P:protein maturation"/>
    <property type="evidence" value="ECO:0007669"/>
    <property type="project" value="InterPro"/>
</dbReference>
<keyword evidence="1 4" id="KW-0533">Nickel</keyword>
<dbReference type="Pfam" id="PF01155">
    <property type="entry name" value="HypA"/>
    <property type="match status" value="1"/>
</dbReference>
<dbReference type="AlphaFoldDB" id="A0A517PS59"/>
<feature type="binding site" evidence="4">
    <location>
        <position position="85"/>
    </location>
    <ligand>
        <name>Zn(2+)</name>
        <dbReference type="ChEBI" id="CHEBI:29105"/>
    </ligand>
</feature>
<dbReference type="PIRSF" id="PIRSF004761">
    <property type="entry name" value="Hydrgn_mat_HypA"/>
    <property type="match status" value="1"/>
</dbReference>
<gene>
    <name evidence="4 5" type="primary">hypA</name>
    <name evidence="5" type="ORF">HG66A1_40120</name>
</gene>